<feature type="domain" description="PI3K/PI4K catalytic" evidence="4">
    <location>
        <begin position="810"/>
        <end position="1090"/>
    </location>
</feature>
<dbReference type="GO" id="GO:0016477">
    <property type="term" value="P:cell migration"/>
    <property type="evidence" value="ECO:0007669"/>
    <property type="project" value="TreeGrafter"/>
</dbReference>
<dbReference type="InterPro" id="IPR016024">
    <property type="entry name" value="ARM-type_fold"/>
</dbReference>
<dbReference type="GeneID" id="24140303"/>
<evidence type="ECO:0000259" key="6">
    <source>
        <dbReference type="PROSITE" id="PS51547"/>
    </source>
</evidence>
<dbReference type="InterPro" id="IPR018490">
    <property type="entry name" value="cNMP-bd_dom_sf"/>
</dbReference>
<dbReference type="Proteomes" id="UP000030745">
    <property type="component" value="Unassembled WGS sequence"/>
</dbReference>
<dbReference type="GO" id="GO:0016303">
    <property type="term" value="F:1-phosphatidylinositol-3-kinase activity"/>
    <property type="evidence" value="ECO:0007669"/>
    <property type="project" value="TreeGrafter"/>
</dbReference>
<dbReference type="Gene3D" id="1.25.40.70">
    <property type="entry name" value="Phosphatidylinositol 3-kinase, accessory domain (PIK)"/>
    <property type="match status" value="1"/>
</dbReference>
<evidence type="ECO:0008006" key="9">
    <source>
        <dbReference type="Google" id="ProtNLM"/>
    </source>
</evidence>
<evidence type="ECO:0000259" key="4">
    <source>
        <dbReference type="PROSITE" id="PS50290"/>
    </source>
</evidence>
<dbReference type="InterPro" id="IPR015433">
    <property type="entry name" value="PI3/4_kinase"/>
</dbReference>
<dbReference type="PROSITE" id="PS00916">
    <property type="entry name" value="PI3_4_KINASE_2"/>
    <property type="match status" value="1"/>
</dbReference>
<name>A0A067D289_SAPPC</name>
<dbReference type="Pfam" id="PF00613">
    <property type="entry name" value="PI3Ka"/>
    <property type="match status" value="1"/>
</dbReference>
<evidence type="ECO:0000256" key="1">
    <source>
        <dbReference type="ARBA" id="ARBA00022679"/>
    </source>
</evidence>
<dbReference type="PROSITE" id="PS50290">
    <property type="entry name" value="PI3_4_KINASE_3"/>
    <property type="match status" value="1"/>
</dbReference>
<dbReference type="SMART" id="SM00145">
    <property type="entry name" value="PI3Ka"/>
    <property type="match status" value="1"/>
</dbReference>
<evidence type="ECO:0000259" key="5">
    <source>
        <dbReference type="PROSITE" id="PS51545"/>
    </source>
</evidence>
<reference evidence="7 8" key="1">
    <citation type="journal article" date="2013" name="PLoS Genet.">
        <title>Distinctive expansion of potential virulence genes in the genome of the oomycete fish pathogen Saprolegnia parasitica.</title>
        <authorList>
            <person name="Jiang R.H."/>
            <person name="de Bruijn I."/>
            <person name="Haas B.J."/>
            <person name="Belmonte R."/>
            <person name="Lobach L."/>
            <person name="Christie J."/>
            <person name="van den Ackerveken G."/>
            <person name="Bottin A."/>
            <person name="Bulone V."/>
            <person name="Diaz-Moreno S.M."/>
            <person name="Dumas B."/>
            <person name="Fan L."/>
            <person name="Gaulin E."/>
            <person name="Govers F."/>
            <person name="Grenville-Briggs L.J."/>
            <person name="Horner N.R."/>
            <person name="Levin J.Z."/>
            <person name="Mammella M."/>
            <person name="Meijer H.J."/>
            <person name="Morris P."/>
            <person name="Nusbaum C."/>
            <person name="Oome S."/>
            <person name="Phillips A.J."/>
            <person name="van Rooyen D."/>
            <person name="Rzeszutek E."/>
            <person name="Saraiva M."/>
            <person name="Secombes C.J."/>
            <person name="Seidl M.F."/>
            <person name="Snel B."/>
            <person name="Stassen J.H."/>
            <person name="Sykes S."/>
            <person name="Tripathy S."/>
            <person name="van den Berg H."/>
            <person name="Vega-Arreguin J.C."/>
            <person name="Wawra S."/>
            <person name="Young S.K."/>
            <person name="Zeng Q."/>
            <person name="Dieguez-Uribeondo J."/>
            <person name="Russ C."/>
            <person name="Tyler B.M."/>
            <person name="van West P."/>
        </authorList>
    </citation>
    <scope>NUCLEOTIDE SEQUENCE [LARGE SCALE GENOMIC DNA]</scope>
    <source>
        <strain evidence="7 8">CBS 223.65</strain>
    </source>
</reference>
<organism evidence="7 8">
    <name type="scientific">Saprolegnia parasitica (strain CBS 223.65)</name>
    <dbReference type="NCBI Taxonomy" id="695850"/>
    <lineage>
        <taxon>Eukaryota</taxon>
        <taxon>Sar</taxon>
        <taxon>Stramenopiles</taxon>
        <taxon>Oomycota</taxon>
        <taxon>Saprolegniomycetes</taxon>
        <taxon>Saprolegniales</taxon>
        <taxon>Saprolegniaceae</taxon>
        <taxon>Saprolegnia</taxon>
    </lineage>
</organism>
<dbReference type="Gene3D" id="2.60.40.150">
    <property type="entry name" value="C2 domain"/>
    <property type="match status" value="1"/>
</dbReference>
<evidence type="ECO:0000313" key="8">
    <source>
        <dbReference type="Proteomes" id="UP000030745"/>
    </source>
</evidence>
<dbReference type="PANTHER" id="PTHR10048:SF14">
    <property type="entry name" value="LD28067P"/>
    <property type="match status" value="1"/>
</dbReference>
<dbReference type="GO" id="GO:0043491">
    <property type="term" value="P:phosphatidylinositol 3-kinase/protein kinase B signal transduction"/>
    <property type="evidence" value="ECO:0007669"/>
    <property type="project" value="TreeGrafter"/>
</dbReference>
<dbReference type="Pfam" id="PF00454">
    <property type="entry name" value="PI3_PI4_kinase"/>
    <property type="match status" value="1"/>
</dbReference>
<dbReference type="KEGG" id="spar:SPRG_18804"/>
<dbReference type="STRING" id="695850.A0A067D289"/>
<dbReference type="GO" id="GO:0005886">
    <property type="term" value="C:plasma membrane"/>
    <property type="evidence" value="ECO:0007669"/>
    <property type="project" value="TreeGrafter"/>
</dbReference>
<evidence type="ECO:0000313" key="7">
    <source>
        <dbReference type="EMBL" id="KDO35605.1"/>
    </source>
</evidence>
<dbReference type="InterPro" id="IPR002420">
    <property type="entry name" value="PI3K-type_C2_dom"/>
</dbReference>
<accession>A0A067D289</accession>
<feature type="domain" description="C2 PI3K-type" evidence="6">
    <location>
        <begin position="407"/>
        <end position="556"/>
    </location>
</feature>
<dbReference type="InterPro" id="IPR036940">
    <property type="entry name" value="PI3/4_kinase_cat_sf"/>
</dbReference>
<dbReference type="PANTHER" id="PTHR10048">
    <property type="entry name" value="PHOSPHATIDYLINOSITOL KINASE"/>
    <property type="match status" value="1"/>
</dbReference>
<dbReference type="GO" id="GO:0005942">
    <property type="term" value="C:phosphatidylinositol 3-kinase complex"/>
    <property type="evidence" value="ECO:0007669"/>
    <property type="project" value="TreeGrafter"/>
</dbReference>
<dbReference type="InterPro" id="IPR035892">
    <property type="entry name" value="C2_domain_sf"/>
</dbReference>
<dbReference type="InterPro" id="IPR018936">
    <property type="entry name" value="PI3/4_kinase_CS"/>
</dbReference>
<evidence type="ECO:0000256" key="3">
    <source>
        <dbReference type="PROSITE-ProRule" id="PRU00880"/>
    </source>
</evidence>
<gene>
    <name evidence="7" type="ORF">SPRG_18804</name>
</gene>
<dbReference type="PROSITE" id="PS51547">
    <property type="entry name" value="C2_PI3K"/>
    <property type="match status" value="1"/>
</dbReference>
<dbReference type="AlphaFoldDB" id="A0A067D289"/>
<dbReference type="SUPFAM" id="SSF56112">
    <property type="entry name" value="Protein kinase-like (PK-like)"/>
    <property type="match status" value="1"/>
</dbReference>
<dbReference type="VEuPathDB" id="FungiDB:SPRG_18804"/>
<dbReference type="InterPro" id="IPR014710">
    <property type="entry name" value="RmlC-like_jellyroll"/>
</dbReference>
<dbReference type="InterPro" id="IPR000403">
    <property type="entry name" value="PI3/4_kinase_cat_dom"/>
</dbReference>
<dbReference type="Pfam" id="PF00792">
    <property type="entry name" value="PI3K_C2"/>
    <property type="match status" value="1"/>
</dbReference>
<protein>
    <recommendedName>
        <fullName evidence="9">Phosphatidylinositol 3-kinase</fullName>
    </recommendedName>
</protein>
<dbReference type="Gene3D" id="2.60.120.10">
    <property type="entry name" value="Jelly Rolls"/>
    <property type="match status" value="1"/>
</dbReference>
<dbReference type="Gene3D" id="3.30.1010.10">
    <property type="entry name" value="Phosphatidylinositol 3-kinase Catalytic Subunit, Chain A, domain 4"/>
    <property type="match status" value="1"/>
</dbReference>
<dbReference type="InterPro" id="IPR035448">
    <property type="entry name" value="PI3Kc"/>
</dbReference>
<dbReference type="CDD" id="cd00891">
    <property type="entry name" value="PI3Kc"/>
    <property type="match status" value="1"/>
</dbReference>
<dbReference type="GO" id="GO:0005737">
    <property type="term" value="C:cytoplasm"/>
    <property type="evidence" value="ECO:0007669"/>
    <property type="project" value="TreeGrafter"/>
</dbReference>
<dbReference type="PROSITE" id="PS51545">
    <property type="entry name" value="PIK_HELICAL"/>
    <property type="match status" value="1"/>
</dbReference>
<evidence type="ECO:0000256" key="2">
    <source>
        <dbReference type="ARBA" id="ARBA00022777"/>
    </source>
</evidence>
<dbReference type="OMA" id="RINHATH"/>
<dbReference type="InterPro" id="IPR011009">
    <property type="entry name" value="Kinase-like_dom_sf"/>
</dbReference>
<dbReference type="SMART" id="SM00146">
    <property type="entry name" value="PI3Kc"/>
    <property type="match status" value="1"/>
</dbReference>
<keyword evidence="1" id="KW-0808">Transferase</keyword>
<dbReference type="Gene3D" id="1.10.1070.11">
    <property type="entry name" value="Phosphatidylinositol 3-/4-kinase, catalytic domain"/>
    <property type="match status" value="1"/>
</dbReference>
<dbReference type="SUPFAM" id="SSF51206">
    <property type="entry name" value="cAMP-binding domain-like"/>
    <property type="match status" value="1"/>
</dbReference>
<dbReference type="InterPro" id="IPR001263">
    <property type="entry name" value="PI3K_accessory_dom"/>
</dbReference>
<dbReference type="EMBL" id="KK583189">
    <property type="protein sequence ID" value="KDO35605.1"/>
    <property type="molecule type" value="Genomic_DNA"/>
</dbReference>
<proteinExistence type="inferred from homology"/>
<dbReference type="OrthoDB" id="67688at2759"/>
<dbReference type="GO" id="GO:0048015">
    <property type="term" value="P:phosphatidylinositol-mediated signaling"/>
    <property type="evidence" value="ECO:0007669"/>
    <property type="project" value="TreeGrafter"/>
</dbReference>
<sequence length="1102" mass="122309">MDAGDEVGVPVVPLDDLPKPPPATTSIVSLLRAEKAIVQEIKAELQSIEAILDAPKTAPAATKPQLSPSSKQRWRATVRQIIFMEKTKGKVQQAHGAESIERLQKSSSMSLLCCLPQLARLDAKELRDVNAAARLETYAPRAVVFSSASAIDVIFVVRTGVLEARVASSPAANDLLADRLQYVSGDMLDPYEMLASSPTLSIVAVLAADCYVIPRTVLFQYEDKLPKATLSANLHNIRYGDMESESFRRWAHEMAGCLHYGSTSSSSRMSPQAFIREILLSVSPELDVDHCIRAVRFYLANVDSTQFHIKFTSDDGFQKLQTPVNFGVPGAVHASGKAFLGRFDDLAAIAHDPIMYAACSSIMAVPVAHASHVVGVWELLELAAQFTQPYLLQIGTKTRHLGSVSQVAKDLAIKPGTIRLATKASRIQVRIELVHGEASLTPPVTSTWIKATSASSVRTFECLETLVLSCNVQSLPRAAHLCVSILGSQKKVLRQTACYLFSFDHFLRVGTLRLRLHARVSLPIEFSACLESTEHPDDGLGECISLETPPSSVLLTYRSTEMAWARPTSVVPMTLDAKQMQVLGTFEANPMQPLSADDRRFFWIYRSVLVTTSSALMPFLLSVDWAHRGHVTEAYKYLYLWTPPPRCRLALQLLSPKFADPFVRAYAVRCLDSLPDYRLRLYLLQLVQALKCEPHHDSALMRFLLVRALKSPSEVGYALFWLLQAELHVPITQDRFALLRTQYLCHSGVFRVELYQSMYVMRILERLATAVKAASSATRDAVLRAGLEEAILPDCFQLPLHPNVFYSAFVPSECRTMDSAKKPLFLHLTPTKQLGLTSTIFKSGDDLRQDQLTLQLLRVMDDLWQANGLHLQLSAYACVSSGDNIGFIQVVHHASTLAAICRDRHKHKKTGRKLAAVKTALFGKRVYAQWLHDQRDASSDDVVRNFVLSCAGYCVATYVLGIGDRHNDNLMLTASGQFLHIDFGHFLGHFKTYMGYARERAPFVLTHAMVTVMGDQFPLFQTTCVQAFLVLRAHSSFLISLLELELSAAIPELNRNSIAWLQKALLLELSDGDAQIRLEALIQEALATVTTRINHATHLLAH</sequence>
<comment type="similarity">
    <text evidence="3">Belongs to the PI3/PI4-kinase family.</text>
</comment>
<dbReference type="RefSeq" id="XP_012194023.1">
    <property type="nucleotide sequence ID" value="XM_012338633.1"/>
</dbReference>
<feature type="domain" description="PIK helical" evidence="5">
    <location>
        <begin position="568"/>
        <end position="746"/>
    </location>
</feature>
<dbReference type="SUPFAM" id="SSF48371">
    <property type="entry name" value="ARM repeat"/>
    <property type="match status" value="1"/>
</dbReference>
<dbReference type="InterPro" id="IPR042236">
    <property type="entry name" value="PI3K_accessory_sf"/>
</dbReference>
<keyword evidence="2" id="KW-0418">Kinase</keyword>
<dbReference type="SUPFAM" id="SSF49562">
    <property type="entry name" value="C2 domain (Calcium/lipid-binding domain, CaLB)"/>
    <property type="match status" value="1"/>
</dbReference>
<dbReference type="GO" id="GO:0035005">
    <property type="term" value="F:1-phosphatidylinositol-4-phosphate 3-kinase activity"/>
    <property type="evidence" value="ECO:0007669"/>
    <property type="project" value="TreeGrafter"/>
</dbReference>
<keyword evidence="8" id="KW-1185">Reference proteome</keyword>
<dbReference type="PROSITE" id="PS00915">
    <property type="entry name" value="PI3_4_KINASE_1"/>
    <property type="match status" value="1"/>
</dbReference>